<keyword evidence="2" id="KW-1185">Reference proteome</keyword>
<name>A0A1W1H7H2_9BACT</name>
<organism evidence="1 2">
    <name type="scientific">Desulfamplus magnetovallimortis</name>
    <dbReference type="NCBI Taxonomy" id="1246637"/>
    <lineage>
        <taxon>Bacteria</taxon>
        <taxon>Pseudomonadati</taxon>
        <taxon>Thermodesulfobacteriota</taxon>
        <taxon>Desulfobacteria</taxon>
        <taxon>Desulfobacterales</taxon>
        <taxon>Desulfobacteraceae</taxon>
        <taxon>Desulfamplus</taxon>
    </lineage>
</organism>
<evidence type="ECO:0000313" key="1">
    <source>
        <dbReference type="EMBL" id="SLM28325.1"/>
    </source>
</evidence>
<proteinExistence type="predicted"/>
<dbReference type="AlphaFoldDB" id="A0A1W1H7H2"/>
<sequence length="378" mass="41449">MLLRNRCSGCIRNIHQKSVSCFLGDIKDAIWGDDIKEIICFVSLAVFIVSASLSFMSKSVYAMENDLTAQCIEELEGGIINWTTGVVTVAIPLNSDSSEKKDALASDTSHDFSSTSLQQGSLGNISTGSLGTVFSGESFDSNSFFGGTLEPLSVRELDKIPENALSAARQRIIQVFEKIASDYRVWVSENGYSINMLRAEIEKKALNAVNSGARKFFAGDGAGLIFKADIYGDFLQFLLPPELQKIPEIEVIDPANQYSIGKMHTGMVVDARDIGFKPVLYPLIVSEHGAEIYGSMFASREYAVEKGLCTYAYLPDPSMIMRRAGDNPVVIKALRKDGDKGNTIIIPVADAEKIVKMPERHLFMKACKVIILISKTKI</sequence>
<accession>A0A1W1H7H2</accession>
<gene>
    <name evidence="1" type="ORF">MTBBW1_1310023</name>
</gene>
<dbReference type="STRING" id="1246637.MTBBW1_1310023"/>
<dbReference type="EMBL" id="FWEV01000037">
    <property type="protein sequence ID" value="SLM28325.1"/>
    <property type="molecule type" value="Genomic_DNA"/>
</dbReference>
<dbReference type="Proteomes" id="UP000191931">
    <property type="component" value="Unassembled WGS sequence"/>
</dbReference>
<evidence type="ECO:0000313" key="2">
    <source>
        <dbReference type="Proteomes" id="UP000191931"/>
    </source>
</evidence>
<reference evidence="1 2" key="1">
    <citation type="submission" date="2017-03" db="EMBL/GenBank/DDBJ databases">
        <authorList>
            <person name="Afonso C.L."/>
            <person name="Miller P.J."/>
            <person name="Scott M.A."/>
            <person name="Spackman E."/>
            <person name="Goraichik I."/>
            <person name="Dimitrov K.M."/>
            <person name="Suarez D.L."/>
            <person name="Swayne D.E."/>
        </authorList>
    </citation>
    <scope>NUCLEOTIDE SEQUENCE [LARGE SCALE GENOMIC DNA]</scope>
    <source>
        <strain evidence="1">PRJEB14757</strain>
    </source>
</reference>
<protein>
    <submittedName>
        <fullName evidence="1">Uncharacterized protein</fullName>
    </submittedName>
</protein>